<organism evidence="8 9">
    <name type="scientific">Eutrema salsugineum</name>
    <name type="common">Saltwater cress</name>
    <name type="synonym">Sisymbrium salsugineum</name>
    <dbReference type="NCBI Taxonomy" id="72664"/>
    <lineage>
        <taxon>Eukaryota</taxon>
        <taxon>Viridiplantae</taxon>
        <taxon>Streptophyta</taxon>
        <taxon>Embryophyta</taxon>
        <taxon>Tracheophyta</taxon>
        <taxon>Spermatophyta</taxon>
        <taxon>Magnoliopsida</taxon>
        <taxon>eudicotyledons</taxon>
        <taxon>Gunneridae</taxon>
        <taxon>Pentapetalae</taxon>
        <taxon>rosids</taxon>
        <taxon>malvids</taxon>
        <taxon>Brassicales</taxon>
        <taxon>Brassicaceae</taxon>
        <taxon>Eutremeae</taxon>
        <taxon>Eutrema</taxon>
    </lineage>
</organism>
<dbReference type="PROSITE" id="PS00108">
    <property type="entry name" value="PROTEIN_KINASE_ST"/>
    <property type="match status" value="1"/>
</dbReference>
<evidence type="ECO:0000256" key="6">
    <source>
        <dbReference type="RuleBase" id="RU000304"/>
    </source>
</evidence>
<keyword evidence="3" id="KW-0418">Kinase</keyword>
<evidence type="ECO:0000256" key="3">
    <source>
        <dbReference type="ARBA" id="ARBA00022777"/>
    </source>
</evidence>
<evidence type="ECO:0000256" key="1">
    <source>
        <dbReference type="ARBA" id="ARBA00022679"/>
    </source>
</evidence>
<dbReference type="Gene3D" id="1.10.510.10">
    <property type="entry name" value="Transferase(Phosphotransferase) domain 1"/>
    <property type="match status" value="1"/>
</dbReference>
<dbReference type="KEGG" id="eus:EUTSA_v10017935mg"/>
<evidence type="ECO:0000313" key="9">
    <source>
        <dbReference type="Proteomes" id="UP000030689"/>
    </source>
</evidence>
<evidence type="ECO:0000256" key="2">
    <source>
        <dbReference type="ARBA" id="ARBA00022741"/>
    </source>
</evidence>
<reference evidence="8 9" key="1">
    <citation type="journal article" date="2013" name="Front. Plant Sci.">
        <title>The Reference Genome of the Halophytic Plant Eutrema salsugineum.</title>
        <authorList>
            <person name="Yang R."/>
            <person name="Jarvis D.E."/>
            <person name="Chen H."/>
            <person name="Beilstein M.A."/>
            <person name="Grimwood J."/>
            <person name="Jenkins J."/>
            <person name="Shu S."/>
            <person name="Prochnik S."/>
            <person name="Xin M."/>
            <person name="Ma C."/>
            <person name="Schmutz J."/>
            <person name="Wing R.A."/>
            <person name="Mitchell-Olds T."/>
            <person name="Schumaker K.S."/>
            <person name="Wang X."/>
        </authorList>
    </citation>
    <scope>NUCLEOTIDE SEQUENCE [LARGE SCALE GENOMIC DNA]</scope>
</reference>
<dbReference type="Proteomes" id="UP000030689">
    <property type="component" value="Unassembled WGS sequence"/>
</dbReference>
<comment type="similarity">
    <text evidence="6">Belongs to the protein kinase superfamily.</text>
</comment>
<sequence length="276" mass="31491">MAMYFEKFLGKGSYGTVSLFKGQHDGKTIYAAVKTSDDKHSDALHREFEILSKFKGCSRIVQCYVDRVQEERINYAGDSEYTIAMEYAAGGSLKSFLKSFKDNKLPDYIIRKFTLMLLEGLATIHGHGYVHCDLKPDNILVFPSFVSKNGWRRTSYELKISDFGLSRRDGDSSWWKPRRRYAGTPIYMLPESVSHGETGKGLDLWSLGCVVLEMYTGKKPWWHTNYDLKSLKKCYEPLIPSDLAVDAKLFLMTCFSPDPAERKDASTLLRHSFLGP</sequence>
<dbReference type="PROSITE" id="PS50011">
    <property type="entry name" value="PROTEIN_KINASE_DOM"/>
    <property type="match status" value="1"/>
</dbReference>
<keyword evidence="9" id="KW-1185">Reference proteome</keyword>
<dbReference type="PANTHER" id="PTHR48011">
    <property type="entry name" value="CCR4-NOT TRANSCRIPTIONAL COMPLEX SUBUNIT CAF120-RELATED"/>
    <property type="match status" value="1"/>
</dbReference>
<dbReference type="SUPFAM" id="SSF56112">
    <property type="entry name" value="Protein kinase-like (PK-like)"/>
    <property type="match status" value="1"/>
</dbReference>
<dbReference type="InterPro" id="IPR011009">
    <property type="entry name" value="Kinase-like_dom_sf"/>
</dbReference>
<dbReference type="EMBL" id="KI517385">
    <property type="protein sequence ID" value="ESQ51715.1"/>
    <property type="molecule type" value="Genomic_DNA"/>
</dbReference>
<dbReference type="GO" id="GO:0005524">
    <property type="term" value="F:ATP binding"/>
    <property type="evidence" value="ECO:0007669"/>
    <property type="project" value="UniProtKB-UniRule"/>
</dbReference>
<evidence type="ECO:0000256" key="4">
    <source>
        <dbReference type="ARBA" id="ARBA00022840"/>
    </source>
</evidence>
<dbReference type="SMART" id="SM00220">
    <property type="entry name" value="S_TKc"/>
    <property type="match status" value="1"/>
</dbReference>
<dbReference type="InterPro" id="IPR017441">
    <property type="entry name" value="Protein_kinase_ATP_BS"/>
</dbReference>
<evidence type="ECO:0000259" key="7">
    <source>
        <dbReference type="PROSITE" id="PS50011"/>
    </source>
</evidence>
<dbReference type="eggNOG" id="KOG0198">
    <property type="taxonomic scope" value="Eukaryota"/>
</dbReference>
<dbReference type="PANTHER" id="PTHR48011:SF15">
    <property type="entry name" value="PROTEIN KINASE FAMILY PROTEIN-RELATED"/>
    <property type="match status" value="1"/>
</dbReference>
<dbReference type="Pfam" id="PF00069">
    <property type="entry name" value="Pkinase"/>
    <property type="match status" value="1"/>
</dbReference>
<dbReference type="Gramene" id="ESQ51715">
    <property type="protein sequence ID" value="ESQ51715"/>
    <property type="gene ID" value="EUTSA_v10017935mg"/>
</dbReference>
<keyword evidence="4 5" id="KW-0067">ATP-binding</keyword>
<feature type="domain" description="Protein kinase" evidence="7">
    <location>
        <begin position="3"/>
        <end position="274"/>
    </location>
</feature>
<dbReference type="Gene3D" id="3.30.200.20">
    <property type="entry name" value="Phosphorylase Kinase, domain 1"/>
    <property type="match status" value="1"/>
</dbReference>
<keyword evidence="6" id="KW-0723">Serine/threonine-protein kinase</keyword>
<keyword evidence="2 5" id="KW-0547">Nucleotide-binding</keyword>
<protein>
    <recommendedName>
        <fullName evidence="7">Protein kinase domain-containing protein</fullName>
    </recommendedName>
</protein>
<dbReference type="GO" id="GO:0004674">
    <property type="term" value="F:protein serine/threonine kinase activity"/>
    <property type="evidence" value="ECO:0007669"/>
    <property type="project" value="UniProtKB-KW"/>
</dbReference>
<keyword evidence="1" id="KW-0808">Transferase</keyword>
<feature type="binding site" evidence="5">
    <location>
        <position position="34"/>
    </location>
    <ligand>
        <name>ATP</name>
        <dbReference type="ChEBI" id="CHEBI:30616"/>
    </ligand>
</feature>
<dbReference type="InterPro" id="IPR052751">
    <property type="entry name" value="Plant_MAPKKK"/>
</dbReference>
<gene>
    <name evidence="8" type="ORF">EUTSA_v10017935mg</name>
</gene>
<evidence type="ECO:0000313" key="8">
    <source>
        <dbReference type="EMBL" id="ESQ51715.1"/>
    </source>
</evidence>
<dbReference type="OMA" id="MISSYQQ"/>
<dbReference type="InterPro" id="IPR000719">
    <property type="entry name" value="Prot_kinase_dom"/>
</dbReference>
<name>V4LMD8_EUTSA</name>
<dbReference type="GO" id="GO:0007165">
    <property type="term" value="P:signal transduction"/>
    <property type="evidence" value="ECO:0007669"/>
    <property type="project" value="TreeGrafter"/>
</dbReference>
<dbReference type="InterPro" id="IPR008271">
    <property type="entry name" value="Ser/Thr_kinase_AS"/>
</dbReference>
<dbReference type="OrthoDB" id="25592at2759"/>
<accession>V4LMD8</accession>
<dbReference type="AlphaFoldDB" id="V4LMD8"/>
<dbReference type="PROSITE" id="PS00107">
    <property type="entry name" value="PROTEIN_KINASE_ATP"/>
    <property type="match status" value="1"/>
</dbReference>
<dbReference type="STRING" id="72664.V4LMD8"/>
<evidence type="ECO:0000256" key="5">
    <source>
        <dbReference type="PROSITE-ProRule" id="PRU10141"/>
    </source>
</evidence>
<proteinExistence type="inferred from homology"/>